<dbReference type="KEGG" id="ctak:4412677_00651"/>
<gene>
    <name evidence="1" type="ORF">EIH08_04770</name>
    <name evidence="2" type="ORF">SAMEA4412677_00651</name>
</gene>
<protein>
    <submittedName>
        <fullName evidence="1">DUF2007 domain-containing protein</fullName>
    </submittedName>
</protein>
<dbReference type="AlphaFoldDB" id="A0A239WS79"/>
<keyword evidence="3" id="KW-1185">Reference proteome</keyword>
<reference evidence="4" key="2">
    <citation type="submission" date="2018-11" db="EMBL/GenBank/DDBJ databases">
        <title>Proposal to divide the Flavobacteriaceae and reorganize its genera based on Amino Acid Identity values calculated from whole genome sequences.</title>
        <authorList>
            <person name="Nicholson A.C."/>
            <person name="Gulvik C.A."/>
            <person name="Whitney A.M."/>
            <person name="Humrighouse B.W."/>
            <person name="Bell M."/>
            <person name="Holmes B."/>
            <person name="Steigerwalt A.B."/>
            <person name="Villarma A."/>
            <person name="Sheth M."/>
            <person name="Batra D."/>
            <person name="Pryor J."/>
            <person name="Bernardet J.-F."/>
            <person name="Hugo C."/>
            <person name="Kampfer P."/>
            <person name="Newman J.D."/>
            <person name="McQuiston J.R."/>
        </authorList>
    </citation>
    <scope>NUCLEOTIDE SEQUENCE [LARGE SCALE GENOMIC DNA]</scope>
    <source>
        <strain evidence="4">H4753</strain>
    </source>
</reference>
<dbReference type="EMBL" id="LT906465">
    <property type="protein sequence ID" value="SNV37317.1"/>
    <property type="molecule type" value="Genomic_DNA"/>
</dbReference>
<evidence type="ECO:0000313" key="2">
    <source>
        <dbReference type="EMBL" id="SNV37317.1"/>
    </source>
</evidence>
<reference evidence="1" key="3">
    <citation type="submission" date="2018-11" db="EMBL/GenBank/DDBJ databases">
        <title>Proposal to divide the Flavobacteriaceae and reorganize its genera based on Amino Acid Identity values calculated from whole genome sequences.</title>
        <authorList>
            <person name="Nicholson A.C."/>
            <person name="Gulvik C.A."/>
            <person name="Whitney A.M."/>
            <person name="Humrighouse B.W."/>
            <person name="Bell M."/>
            <person name="Holmes B."/>
            <person name="Steigerwalt A."/>
            <person name="Villarma A."/>
            <person name="Sheth M."/>
            <person name="Batra D."/>
            <person name="Pryor J."/>
            <person name="Bernardet J.-F."/>
            <person name="Hugo C."/>
            <person name="Kampfer P."/>
            <person name="Newman J."/>
            <person name="Mcquiston J.R."/>
        </authorList>
    </citation>
    <scope>NUCLEOTIDE SEQUENCE</scope>
    <source>
        <strain evidence="1">H4753</strain>
    </source>
</reference>
<accession>A0A239WS79</accession>
<proteinExistence type="predicted"/>
<name>A0A239WS79_9FLAO</name>
<evidence type="ECO:0000313" key="3">
    <source>
        <dbReference type="Proteomes" id="UP000215196"/>
    </source>
</evidence>
<organism evidence="2 3">
    <name type="scientific">Chryseobacterium taklimakanense</name>
    <dbReference type="NCBI Taxonomy" id="536441"/>
    <lineage>
        <taxon>Bacteria</taxon>
        <taxon>Pseudomonadati</taxon>
        <taxon>Bacteroidota</taxon>
        <taxon>Flavobacteriia</taxon>
        <taxon>Flavobacteriales</taxon>
        <taxon>Weeksellaceae</taxon>
        <taxon>Chryseobacterium group</taxon>
        <taxon>Chryseobacterium</taxon>
    </lineage>
</organism>
<dbReference type="Proteomes" id="UP000282297">
    <property type="component" value="Chromosome"/>
</dbReference>
<reference evidence="2 3" key="1">
    <citation type="submission" date="2017-06" db="EMBL/GenBank/DDBJ databases">
        <authorList>
            <consortium name="Pathogen Informatics"/>
        </authorList>
    </citation>
    <scope>NUCLEOTIDE SEQUENCE [LARGE SCALE GENOMIC DNA]</scope>
    <source>
        <strain evidence="2 3">NCTC13490</strain>
    </source>
</reference>
<sequence>MNKTTKVSVFESEVPQEIQLVKSKLADAGIENTVENKYMTFTTTPTANTLKIMVSLEDEKKAFEIIDAWLQKSDNV</sequence>
<dbReference type="EMBL" id="CP034171">
    <property type="protein sequence ID" value="AZI20123.1"/>
    <property type="molecule type" value="Genomic_DNA"/>
</dbReference>
<dbReference type="Proteomes" id="UP000215196">
    <property type="component" value="Chromosome 1"/>
</dbReference>
<dbReference type="RefSeq" id="WP_095070330.1">
    <property type="nucleotide sequence ID" value="NZ_CALTUO010000007.1"/>
</dbReference>
<dbReference type="OrthoDB" id="1273879at2"/>
<evidence type="ECO:0000313" key="4">
    <source>
        <dbReference type="Proteomes" id="UP000282297"/>
    </source>
</evidence>
<evidence type="ECO:0000313" key="1">
    <source>
        <dbReference type="EMBL" id="AZI20123.1"/>
    </source>
</evidence>